<proteinExistence type="predicted"/>
<reference evidence="2 3" key="1">
    <citation type="journal article" date="2008" name="Science">
        <title>The Physcomitrella genome reveals evolutionary insights into the conquest of land by plants.</title>
        <authorList>
            <person name="Rensing S."/>
            <person name="Lang D."/>
            <person name="Zimmer A."/>
            <person name="Terry A."/>
            <person name="Salamov A."/>
            <person name="Shapiro H."/>
            <person name="Nishiyama T."/>
            <person name="Perroud P.-F."/>
            <person name="Lindquist E."/>
            <person name="Kamisugi Y."/>
            <person name="Tanahashi T."/>
            <person name="Sakakibara K."/>
            <person name="Fujita T."/>
            <person name="Oishi K."/>
            <person name="Shin-I T."/>
            <person name="Kuroki Y."/>
            <person name="Toyoda A."/>
            <person name="Suzuki Y."/>
            <person name="Hashimoto A."/>
            <person name="Yamaguchi K."/>
            <person name="Sugano A."/>
            <person name="Kohara Y."/>
            <person name="Fujiyama A."/>
            <person name="Anterola A."/>
            <person name="Aoki S."/>
            <person name="Ashton N."/>
            <person name="Barbazuk W.B."/>
            <person name="Barker E."/>
            <person name="Bennetzen J."/>
            <person name="Bezanilla M."/>
            <person name="Blankenship R."/>
            <person name="Cho S.H."/>
            <person name="Dutcher S."/>
            <person name="Estelle M."/>
            <person name="Fawcett J.A."/>
            <person name="Gundlach H."/>
            <person name="Hanada K."/>
            <person name="Heyl A."/>
            <person name="Hicks K.A."/>
            <person name="Hugh J."/>
            <person name="Lohr M."/>
            <person name="Mayer K."/>
            <person name="Melkozernov A."/>
            <person name="Murata T."/>
            <person name="Nelson D."/>
            <person name="Pils B."/>
            <person name="Prigge M."/>
            <person name="Reiss B."/>
            <person name="Renner T."/>
            <person name="Rombauts S."/>
            <person name="Rushton P."/>
            <person name="Sanderfoot A."/>
            <person name="Schween G."/>
            <person name="Shiu S.-H."/>
            <person name="Stueber K."/>
            <person name="Theodoulou F.L."/>
            <person name="Tu H."/>
            <person name="Van de Peer Y."/>
            <person name="Verrier P.J."/>
            <person name="Waters E."/>
            <person name="Wood A."/>
            <person name="Yang L."/>
            <person name="Cove D."/>
            <person name="Cuming A."/>
            <person name="Hasebe M."/>
            <person name="Lucas S."/>
            <person name="Mishler D.B."/>
            <person name="Reski R."/>
            <person name="Grigoriev I."/>
            <person name="Quatrano R.S."/>
            <person name="Boore J.L."/>
        </authorList>
    </citation>
    <scope>NUCLEOTIDE SEQUENCE [LARGE SCALE GENOMIC DNA]</scope>
    <source>
        <strain evidence="2 3">cv. Gransden 2004</strain>
    </source>
</reference>
<sequence length="205" mass="22906">MQSAKLVSSRKVVGRLYEHRAQLNSISMHLGESLATARAVGHLQKSTEVMTLVKKLMKAPQVAATMQEMSKEMKIIERMWQAGVMEEILNEGLDSALDNEDMEEEIEEEVDKLLSELAVETAVQLPSAGASREKPANERLKPLSQSAKKQQEVAAAAEGGDDDEELDYVVDWRVCDHDEINYIPFKHSTTSKYLASKDLTAEEEE</sequence>
<evidence type="ECO:0008006" key="4">
    <source>
        <dbReference type="Google" id="ProtNLM"/>
    </source>
</evidence>
<keyword evidence="3" id="KW-1185">Reference proteome</keyword>
<dbReference type="AlphaFoldDB" id="A0A7I4AVL3"/>
<dbReference type="Pfam" id="PF03357">
    <property type="entry name" value="Snf7"/>
    <property type="match status" value="1"/>
</dbReference>
<dbReference type="InParanoid" id="A0A7I4AVL3"/>
<evidence type="ECO:0000313" key="3">
    <source>
        <dbReference type="Proteomes" id="UP000006727"/>
    </source>
</evidence>
<dbReference type="InterPro" id="IPR005024">
    <property type="entry name" value="Snf7_fam"/>
</dbReference>
<dbReference type="GO" id="GO:0015031">
    <property type="term" value="P:protein transport"/>
    <property type="evidence" value="ECO:0000318"/>
    <property type="project" value="GO_Central"/>
</dbReference>
<gene>
    <name evidence="2" type="primary">LOC112292298</name>
</gene>
<dbReference type="GO" id="GO:0032509">
    <property type="term" value="P:endosome transport via multivesicular body sorting pathway"/>
    <property type="evidence" value="ECO:0000318"/>
    <property type="project" value="GO_Central"/>
</dbReference>
<dbReference type="Proteomes" id="UP000006727">
    <property type="component" value="Chromosome 15"/>
</dbReference>
<accession>A0A7I4AVL3</accession>
<dbReference type="Gene3D" id="6.10.140.1230">
    <property type="match status" value="1"/>
</dbReference>
<feature type="region of interest" description="Disordered" evidence="1">
    <location>
        <begin position="125"/>
        <end position="162"/>
    </location>
</feature>
<evidence type="ECO:0000313" key="2">
    <source>
        <dbReference type="EnsemblPlants" id="Pp3c15_14920V3.2"/>
    </source>
</evidence>
<organism evidence="2 3">
    <name type="scientific">Physcomitrium patens</name>
    <name type="common">Spreading-leaved earth moss</name>
    <name type="synonym">Physcomitrella patens</name>
    <dbReference type="NCBI Taxonomy" id="3218"/>
    <lineage>
        <taxon>Eukaryota</taxon>
        <taxon>Viridiplantae</taxon>
        <taxon>Streptophyta</taxon>
        <taxon>Embryophyta</taxon>
        <taxon>Bryophyta</taxon>
        <taxon>Bryophytina</taxon>
        <taxon>Bryopsida</taxon>
        <taxon>Funariidae</taxon>
        <taxon>Funariales</taxon>
        <taxon>Funariaceae</taxon>
        <taxon>Physcomitrium</taxon>
    </lineage>
</organism>
<dbReference type="PANTHER" id="PTHR10476">
    <property type="entry name" value="CHARGED MULTIVESICULAR BODY PROTEIN"/>
    <property type="match status" value="1"/>
</dbReference>
<dbReference type="EnsemblPlants" id="Pp3c15_14920V3.2">
    <property type="protein sequence ID" value="Pp3c15_14920V3.2"/>
    <property type="gene ID" value="Pp3c15_14920"/>
</dbReference>
<name>A0A7I4AVL3_PHYPA</name>
<dbReference type="EMBL" id="ABEU02000015">
    <property type="status" value="NOT_ANNOTATED_CDS"/>
    <property type="molecule type" value="Genomic_DNA"/>
</dbReference>
<dbReference type="GO" id="GO:0000815">
    <property type="term" value="C:ESCRT III complex"/>
    <property type="evidence" value="ECO:0000318"/>
    <property type="project" value="GO_Central"/>
</dbReference>
<reference evidence="2 3" key="2">
    <citation type="journal article" date="2018" name="Plant J.">
        <title>The Physcomitrella patens chromosome-scale assembly reveals moss genome structure and evolution.</title>
        <authorList>
            <person name="Lang D."/>
            <person name="Ullrich K.K."/>
            <person name="Murat F."/>
            <person name="Fuchs J."/>
            <person name="Jenkins J."/>
            <person name="Haas F.B."/>
            <person name="Piednoel M."/>
            <person name="Gundlach H."/>
            <person name="Van Bel M."/>
            <person name="Meyberg R."/>
            <person name="Vives C."/>
            <person name="Morata J."/>
            <person name="Symeonidi A."/>
            <person name="Hiss M."/>
            <person name="Muchero W."/>
            <person name="Kamisugi Y."/>
            <person name="Saleh O."/>
            <person name="Blanc G."/>
            <person name="Decker E.L."/>
            <person name="van Gessel N."/>
            <person name="Grimwood J."/>
            <person name="Hayes R.D."/>
            <person name="Graham S.W."/>
            <person name="Gunter L.E."/>
            <person name="McDaniel S.F."/>
            <person name="Hoernstein S.N.W."/>
            <person name="Larsson A."/>
            <person name="Li F.W."/>
            <person name="Perroud P.F."/>
            <person name="Phillips J."/>
            <person name="Ranjan P."/>
            <person name="Rokshar D.S."/>
            <person name="Rothfels C.J."/>
            <person name="Schneider L."/>
            <person name="Shu S."/>
            <person name="Stevenson D.W."/>
            <person name="Thummler F."/>
            <person name="Tillich M."/>
            <person name="Villarreal Aguilar J.C."/>
            <person name="Widiez T."/>
            <person name="Wong G.K."/>
            <person name="Wymore A."/>
            <person name="Zhang Y."/>
            <person name="Zimmer A.D."/>
            <person name="Quatrano R.S."/>
            <person name="Mayer K.F.X."/>
            <person name="Goodstein D."/>
            <person name="Casacuberta J.M."/>
            <person name="Vandepoele K."/>
            <person name="Reski R."/>
            <person name="Cuming A.C."/>
            <person name="Tuskan G.A."/>
            <person name="Maumus F."/>
            <person name="Salse J."/>
            <person name="Schmutz J."/>
            <person name="Rensing S.A."/>
        </authorList>
    </citation>
    <scope>NUCLEOTIDE SEQUENCE [LARGE SCALE GENOMIC DNA]</scope>
    <source>
        <strain evidence="2 3">cv. Gransden 2004</strain>
    </source>
</reference>
<protein>
    <recommendedName>
        <fullName evidence="4">Charged multivesicular body protein 3</fullName>
    </recommendedName>
</protein>
<reference evidence="2" key="3">
    <citation type="submission" date="2020-12" db="UniProtKB">
        <authorList>
            <consortium name="EnsemblPlants"/>
        </authorList>
    </citation>
    <scope>IDENTIFICATION</scope>
</reference>
<feature type="compositionally biased region" description="Basic and acidic residues" evidence="1">
    <location>
        <begin position="131"/>
        <end position="141"/>
    </location>
</feature>
<dbReference type="Gramene" id="Pp3c15_14920V3.2">
    <property type="protein sequence ID" value="Pp3c15_14920V3.2"/>
    <property type="gene ID" value="Pp3c15_14920"/>
</dbReference>
<dbReference type="GO" id="GO:0045324">
    <property type="term" value="P:late endosome to vacuole transport"/>
    <property type="evidence" value="ECO:0000318"/>
    <property type="project" value="GO_Central"/>
</dbReference>
<evidence type="ECO:0000256" key="1">
    <source>
        <dbReference type="SAM" id="MobiDB-lite"/>
    </source>
</evidence>
<dbReference type="GO" id="GO:0005771">
    <property type="term" value="C:multivesicular body"/>
    <property type="evidence" value="ECO:0000318"/>
    <property type="project" value="GO_Central"/>
</dbReference>